<organism evidence="7 8">
    <name type="scientific">Sulfurirhabdus autotrophica</name>
    <dbReference type="NCBI Taxonomy" id="1706046"/>
    <lineage>
        <taxon>Bacteria</taxon>
        <taxon>Pseudomonadati</taxon>
        <taxon>Pseudomonadota</taxon>
        <taxon>Betaproteobacteria</taxon>
        <taxon>Nitrosomonadales</taxon>
        <taxon>Sulfuricellaceae</taxon>
        <taxon>Sulfurirhabdus</taxon>
    </lineage>
</organism>
<dbReference type="Proteomes" id="UP000295367">
    <property type="component" value="Unassembled WGS sequence"/>
</dbReference>
<dbReference type="PANTHER" id="PTHR33603:SF1">
    <property type="entry name" value="RIBOSOMAL RNA LARGE SUBUNIT METHYLTRANSFERASE H"/>
    <property type="match status" value="1"/>
</dbReference>
<comment type="similarity">
    <text evidence="5 6">Belongs to the RNA methyltransferase RlmH family.</text>
</comment>
<reference evidence="7 8" key="1">
    <citation type="submission" date="2019-03" db="EMBL/GenBank/DDBJ databases">
        <title>Genomic Encyclopedia of Type Strains, Phase IV (KMG-IV): sequencing the most valuable type-strain genomes for metagenomic binning, comparative biology and taxonomic classification.</title>
        <authorList>
            <person name="Goeker M."/>
        </authorList>
    </citation>
    <scope>NUCLEOTIDE SEQUENCE [LARGE SCALE GENOMIC DNA]</scope>
    <source>
        <strain evidence="7 8">DSM 100309</strain>
    </source>
</reference>
<evidence type="ECO:0000256" key="2">
    <source>
        <dbReference type="ARBA" id="ARBA00022603"/>
    </source>
</evidence>
<name>A0A4R3YBF4_9PROT</name>
<feature type="binding site" evidence="6">
    <location>
        <begin position="112"/>
        <end position="117"/>
    </location>
    <ligand>
        <name>S-adenosyl-L-methionine</name>
        <dbReference type="ChEBI" id="CHEBI:59789"/>
    </ligand>
</feature>
<dbReference type="PIRSF" id="PIRSF004505">
    <property type="entry name" value="MT_bac"/>
    <property type="match status" value="1"/>
</dbReference>
<keyword evidence="8" id="KW-1185">Reference proteome</keyword>
<evidence type="ECO:0000256" key="3">
    <source>
        <dbReference type="ARBA" id="ARBA00022679"/>
    </source>
</evidence>
<dbReference type="PANTHER" id="PTHR33603">
    <property type="entry name" value="METHYLTRANSFERASE"/>
    <property type="match status" value="1"/>
</dbReference>
<comment type="caution">
    <text evidence="7">The sequence shown here is derived from an EMBL/GenBank/DDBJ whole genome shotgun (WGS) entry which is preliminary data.</text>
</comment>
<feature type="binding site" evidence="6">
    <location>
        <position position="93"/>
    </location>
    <ligand>
        <name>S-adenosyl-L-methionine</name>
        <dbReference type="ChEBI" id="CHEBI:59789"/>
    </ligand>
</feature>
<feature type="binding site" evidence="6">
    <location>
        <position position="62"/>
    </location>
    <ligand>
        <name>S-adenosyl-L-methionine</name>
        <dbReference type="ChEBI" id="CHEBI:59789"/>
    </ligand>
</feature>
<evidence type="ECO:0000256" key="1">
    <source>
        <dbReference type="ARBA" id="ARBA00022552"/>
    </source>
</evidence>
<comment type="function">
    <text evidence="6">Specifically methylates the pseudouridine at position 1915 (m3Psi1915) in 23S rRNA.</text>
</comment>
<dbReference type="AlphaFoldDB" id="A0A4R3YBF4"/>
<dbReference type="GO" id="GO:0070038">
    <property type="term" value="F:rRNA (pseudouridine-N3-)-methyltransferase activity"/>
    <property type="evidence" value="ECO:0007669"/>
    <property type="project" value="UniProtKB-UniRule"/>
</dbReference>
<dbReference type="GO" id="GO:0005737">
    <property type="term" value="C:cytoplasm"/>
    <property type="evidence" value="ECO:0007669"/>
    <property type="project" value="UniProtKB-SubCell"/>
</dbReference>
<sequence>MPGWVVAGFEEYTKRMPREARIELVEIKPEKRGSGKSTQQIMEAERDRLLAAIPPQAMKVVLDERGKGMPTPQLASAMTEWMRSGRDVAFVIGGADGLHEDMRRSGDLLMSLSAMVLPHGLVRVILAEQLYRAISIIQNHPYHRE</sequence>
<evidence type="ECO:0000256" key="6">
    <source>
        <dbReference type="HAMAP-Rule" id="MF_00658"/>
    </source>
</evidence>
<dbReference type="CDD" id="cd18081">
    <property type="entry name" value="RlmH-like"/>
    <property type="match status" value="1"/>
</dbReference>
<dbReference type="InterPro" id="IPR029028">
    <property type="entry name" value="Alpha/beta_knot_MTases"/>
</dbReference>
<evidence type="ECO:0000256" key="4">
    <source>
        <dbReference type="ARBA" id="ARBA00022691"/>
    </source>
</evidence>
<keyword evidence="2 6" id="KW-0489">Methyltransferase</keyword>
<keyword evidence="6" id="KW-0963">Cytoplasm</keyword>
<comment type="subcellular location">
    <subcellularLocation>
        <location evidence="6">Cytoplasm</location>
    </subcellularLocation>
</comment>
<dbReference type="EMBL" id="SMCO01000004">
    <property type="protein sequence ID" value="TCV88074.1"/>
    <property type="molecule type" value="Genomic_DNA"/>
</dbReference>
<dbReference type="HAMAP" id="MF_00658">
    <property type="entry name" value="23SrRNA_methyltr_H"/>
    <property type="match status" value="1"/>
</dbReference>
<dbReference type="InterPro" id="IPR029026">
    <property type="entry name" value="tRNA_m1G_MTases_N"/>
</dbReference>
<dbReference type="Gene3D" id="3.40.1280.10">
    <property type="match status" value="1"/>
</dbReference>
<accession>A0A4R3YBF4</accession>
<keyword evidence="4 6" id="KW-0949">S-adenosyl-L-methionine</keyword>
<keyword evidence="1 6" id="KW-0698">rRNA processing</keyword>
<dbReference type="NCBIfam" id="NF000986">
    <property type="entry name" value="PRK00103.1-4"/>
    <property type="match status" value="1"/>
</dbReference>
<evidence type="ECO:0000313" key="7">
    <source>
        <dbReference type="EMBL" id="TCV88074.1"/>
    </source>
</evidence>
<proteinExistence type="inferred from homology"/>
<dbReference type="Pfam" id="PF02590">
    <property type="entry name" value="SPOUT_MTase"/>
    <property type="match status" value="1"/>
</dbReference>
<dbReference type="NCBIfam" id="TIGR00246">
    <property type="entry name" value="tRNA_RlmH_YbeA"/>
    <property type="match status" value="1"/>
</dbReference>
<dbReference type="InterPro" id="IPR003742">
    <property type="entry name" value="RlmH-like"/>
</dbReference>
<dbReference type="SUPFAM" id="SSF75217">
    <property type="entry name" value="alpha/beta knot"/>
    <property type="match status" value="1"/>
</dbReference>
<gene>
    <name evidence="6" type="primary">rlmH</name>
    <name evidence="7" type="ORF">EDC63_10431</name>
</gene>
<evidence type="ECO:0000256" key="5">
    <source>
        <dbReference type="ARBA" id="ARBA00038303"/>
    </source>
</evidence>
<protein>
    <recommendedName>
        <fullName evidence="6">Ribosomal RNA large subunit methyltransferase H</fullName>
        <ecNumber evidence="6">2.1.1.177</ecNumber>
    </recommendedName>
    <alternativeName>
        <fullName evidence="6">23S rRNA (pseudouridine1915-N3)-methyltransferase</fullName>
    </alternativeName>
    <alternativeName>
        <fullName evidence="6">23S rRNA m3Psi1915 methyltransferase</fullName>
    </alternativeName>
    <alternativeName>
        <fullName evidence="6">rRNA (pseudouridine-N3-)-methyltransferase RlmH</fullName>
    </alternativeName>
</protein>
<dbReference type="EC" id="2.1.1.177" evidence="6"/>
<evidence type="ECO:0000313" key="8">
    <source>
        <dbReference type="Proteomes" id="UP000295367"/>
    </source>
</evidence>
<comment type="catalytic activity">
    <reaction evidence="6">
        <text>pseudouridine(1915) in 23S rRNA + S-adenosyl-L-methionine = N(3)-methylpseudouridine(1915) in 23S rRNA + S-adenosyl-L-homocysteine + H(+)</text>
        <dbReference type="Rhea" id="RHEA:42752"/>
        <dbReference type="Rhea" id="RHEA-COMP:10221"/>
        <dbReference type="Rhea" id="RHEA-COMP:10222"/>
        <dbReference type="ChEBI" id="CHEBI:15378"/>
        <dbReference type="ChEBI" id="CHEBI:57856"/>
        <dbReference type="ChEBI" id="CHEBI:59789"/>
        <dbReference type="ChEBI" id="CHEBI:65314"/>
        <dbReference type="ChEBI" id="CHEBI:74486"/>
        <dbReference type="EC" id="2.1.1.177"/>
    </reaction>
</comment>
<keyword evidence="3 6" id="KW-0808">Transferase</keyword>
<comment type="subunit">
    <text evidence="6">Homodimer.</text>
</comment>